<evidence type="ECO:0000256" key="2">
    <source>
        <dbReference type="PROSITE-ProRule" id="PRU00703"/>
    </source>
</evidence>
<evidence type="ECO:0000259" key="3">
    <source>
        <dbReference type="PROSITE" id="PS50914"/>
    </source>
</evidence>
<comment type="caution">
    <text evidence="5">The sequence shown here is derived from an EMBL/GenBank/DDBJ whole genome shotgun (WGS) entry which is preliminary data.</text>
</comment>
<evidence type="ECO:0000313" key="6">
    <source>
        <dbReference type="Proteomes" id="UP001559025"/>
    </source>
</evidence>
<dbReference type="InterPro" id="IPR017080">
    <property type="entry name" value="UCP036990_CBS_BON"/>
</dbReference>
<feature type="domain" description="CBS" evidence="4">
    <location>
        <begin position="95"/>
        <end position="155"/>
    </location>
</feature>
<feature type="domain" description="CBS" evidence="4">
    <location>
        <begin position="8"/>
        <end position="64"/>
    </location>
</feature>
<dbReference type="EMBL" id="JAZHFV010000012">
    <property type="protein sequence ID" value="MEX4010355.1"/>
    <property type="molecule type" value="Genomic_DNA"/>
</dbReference>
<dbReference type="Gene3D" id="3.10.580.10">
    <property type="entry name" value="CBS-domain"/>
    <property type="match status" value="1"/>
</dbReference>
<dbReference type="PANTHER" id="PTHR43080">
    <property type="entry name" value="CBS DOMAIN-CONTAINING PROTEIN CBSX3, MITOCHONDRIAL"/>
    <property type="match status" value="1"/>
</dbReference>
<dbReference type="PIRSF" id="PIRSF036990">
    <property type="entry name" value="UCP036990_CBS_BON"/>
    <property type="match status" value="1"/>
</dbReference>
<dbReference type="InterPro" id="IPR000644">
    <property type="entry name" value="CBS_dom"/>
</dbReference>
<dbReference type="PANTHER" id="PTHR43080:SF26">
    <property type="entry name" value="REGULATORY PROTEIN"/>
    <property type="match status" value="1"/>
</dbReference>
<name>A0ABV3X0R0_9HYPH</name>
<keyword evidence="6" id="KW-1185">Reference proteome</keyword>
<dbReference type="InterPro" id="IPR014004">
    <property type="entry name" value="Transpt-assoc_nodulatn_dom_bac"/>
</dbReference>
<protein>
    <submittedName>
        <fullName evidence="5">CBS domain-containing protein</fullName>
    </submittedName>
</protein>
<sequence>MLRAKDIMTSPIISVGPDARVADVAELLLTHGISAVPVIEKGTLRGIVSEGDLLHREEIDTLPPNRSWWLGLFRDNGALARGYAKTHSVHVADVMTRDVVTVDEETPVREIADILERRHIKRVPVLRDGRLTGIVSRANLIRALAVAFQGTLLPVSREESDIRTDVLTALRKESWTVTTGLDASVADGVVTLWGTCQSEDERRASQVLVENIPGVSAVDDRRVLIDLAYNVAYGAI</sequence>
<gene>
    <name evidence="5" type="ORF">V1479_23845</name>
</gene>
<dbReference type="PROSITE" id="PS50914">
    <property type="entry name" value="BON"/>
    <property type="match status" value="1"/>
</dbReference>
<proteinExistence type="predicted"/>
<evidence type="ECO:0000259" key="4">
    <source>
        <dbReference type="PROSITE" id="PS51371"/>
    </source>
</evidence>
<dbReference type="SMART" id="SM00116">
    <property type="entry name" value="CBS"/>
    <property type="match status" value="2"/>
</dbReference>
<keyword evidence="1 2" id="KW-0129">CBS domain</keyword>
<dbReference type="Gene3D" id="3.30.1340.30">
    <property type="match status" value="1"/>
</dbReference>
<organism evidence="5 6">
    <name type="scientific">Neoaquamicrobium sediminum</name>
    <dbReference type="NCBI Taxonomy" id="1849104"/>
    <lineage>
        <taxon>Bacteria</taxon>
        <taxon>Pseudomonadati</taxon>
        <taxon>Pseudomonadota</taxon>
        <taxon>Alphaproteobacteria</taxon>
        <taxon>Hyphomicrobiales</taxon>
        <taxon>Phyllobacteriaceae</taxon>
        <taxon>Neoaquamicrobium</taxon>
    </lineage>
</organism>
<dbReference type="PROSITE" id="PS51371">
    <property type="entry name" value="CBS"/>
    <property type="match status" value="2"/>
</dbReference>
<dbReference type="InterPro" id="IPR046342">
    <property type="entry name" value="CBS_dom_sf"/>
</dbReference>
<dbReference type="SUPFAM" id="SSF54631">
    <property type="entry name" value="CBS-domain pair"/>
    <property type="match status" value="1"/>
</dbReference>
<feature type="domain" description="BON" evidence="3">
    <location>
        <begin position="158"/>
        <end position="226"/>
    </location>
</feature>
<dbReference type="InterPro" id="IPR051257">
    <property type="entry name" value="Diverse_CBS-Domain"/>
</dbReference>
<dbReference type="Pfam" id="PF00571">
    <property type="entry name" value="CBS"/>
    <property type="match status" value="2"/>
</dbReference>
<accession>A0ABV3X0R0</accession>
<reference evidence="5 6" key="1">
    <citation type="submission" date="2024-01" db="EMBL/GenBank/DDBJ databases">
        <title>New evidence supports the origin of RcGTA from prophage.</title>
        <authorList>
            <person name="Xu Y."/>
            <person name="Liu B."/>
            <person name="Chen F."/>
        </authorList>
    </citation>
    <scope>NUCLEOTIDE SEQUENCE [LARGE SCALE GENOMIC DNA]</scope>
    <source>
        <strain evidence="5 6">CBW1107-2</strain>
    </source>
</reference>
<evidence type="ECO:0000313" key="5">
    <source>
        <dbReference type="EMBL" id="MEX4010355.1"/>
    </source>
</evidence>
<dbReference type="Pfam" id="PF04972">
    <property type="entry name" value="BON"/>
    <property type="match status" value="1"/>
</dbReference>
<evidence type="ECO:0000256" key="1">
    <source>
        <dbReference type="ARBA" id="ARBA00023122"/>
    </source>
</evidence>
<dbReference type="InterPro" id="IPR007055">
    <property type="entry name" value="BON_dom"/>
</dbReference>
<dbReference type="CDD" id="cd04586">
    <property type="entry name" value="CBS_pair_BON_assoc"/>
    <property type="match status" value="1"/>
</dbReference>
<dbReference type="RefSeq" id="WP_368805062.1">
    <property type="nucleotide sequence ID" value="NZ_JAZHFV010000012.1"/>
</dbReference>
<dbReference type="Proteomes" id="UP001559025">
    <property type="component" value="Unassembled WGS sequence"/>
</dbReference>
<dbReference type="SMART" id="SM00749">
    <property type="entry name" value="BON"/>
    <property type="match status" value="1"/>
</dbReference>